<dbReference type="Proteomes" id="UP001235939">
    <property type="component" value="Chromosome 23"/>
</dbReference>
<evidence type="ECO:0000313" key="1">
    <source>
        <dbReference type="EMBL" id="UYV83558.1"/>
    </source>
</evidence>
<dbReference type="PANTHER" id="PTHR37984:SF8">
    <property type="entry name" value="CCHC-TYPE DOMAIN-CONTAINING PROTEIN"/>
    <property type="match status" value="1"/>
</dbReference>
<dbReference type="InterPro" id="IPR050951">
    <property type="entry name" value="Retrovirus_Pol_polyprotein"/>
</dbReference>
<name>A0ABY6LR37_9ARAC</name>
<keyword evidence="2" id="KW-1185">Reference proteome</keyword>
<dbReference type="InterPro" id="IPR043502">
    <property type="entry name" value="DNA/RNA_pol_sf"/>
</dbReference>
<dbReference type="SUPFAM" id="SSF56672">
    <property type="entry name" value="DNA/RNA polymerases"/>
    <property type="match status" value="1"/>
</dbReference>
<gene>
    <name evidence="1" type="ORF">LAZ67_23001455</name>
</gene>
<accession>A0ABY6LR37</accession>
<reference evidence="1 2" key="1">
    <citation type="submission" date="2022-03" db="EMBL/GenBank/DDBJ databases">
        <title>A chromosomal length assembly of Cordylochernes scorpioides.</title>
        <authorList>
            <person name="Zeh D."/>
            <person name="Zeh J."/>
        </authorList>
    </citation>
    <scope>NUCLEOTIDE SEQUENCE [LARGE SCALE GENOMIC DNA]</scope>
    <source>
        <strain evidence="1">IN4F17</strain>
        <tissue evidence="1">Whole Body</tissue>
    </source>
</reference>
<sequence length="312" mass="35352">MDQKSGETISKYMIRLKDQAQKCSFGDFLQESLRDRFVAGIIDSSTQKKLLQEENLTFDGAVDIALSAESADNELHNIKGSENAHQSPQVIEILITDLNFSKFILGRDFLSVFDISFNSLHKLDSFNVESLINDYKSIFEYKSGPIKGIKCHLDVKADFIPKFYKFRQVPFALKQLVEDEIDKLVDLNILSDCASPFVCVAKPDGQIRLCADFKNSLNPYLEDVKYPIPNIDSVLNVYEKPTIETEEGKRSNKRPVEKNFVKAMNPNVAGFAYLKQKFPSISDTKIKEAISVGLQIRELLQDGNFEDSLNEI</sequence>
<evidence type="ECO:0000313" key="2">
    <source>
        <dbReference type="Proteomes" id="UP001235939"/>
    </source>
</evidence>
<dbReference type="Gene3D" id="3.30.70.270">
    <property type="match status" value="1"/>
</dbReference>
<organism evidence="1 2">
    <name type="scientific">Cordylochernes scorpioides</name>
    <dbReference type="NCBI Taxonomy" id="51811"/>
    <lineage>
        <taxon>Eukaryota</taxon>
        <taxon>Metazoa</taxon>
        <taxon>Ecdysozoa</taxon>
        <taxon>Arthropoda</taxon>
        <taxon>Chelicerata</taxon>
        <taxon>Arachnida</taxon>
        <taxon>Pseudoscorpiones</taxon>
        <taxon>Cheliferoidea</taxon>
        <taxon>Chernetidae</taxon>
        <taxon>Cordylochernes</taxon>
    </lineage>
</organism>
<protein>
    <submittedName>
        <fullName evidence="1">Uncharacterized protein</fullName>
    </submittedName>
</protein>
<proteinExistence type="predicted"/>
<dbReference type="InterPro" id="IPR043128">
    <property type="entry name" value="Rev_trsase/Diguanyl_cyclase"/>
</dbReference>
<dbReference type="EMBL" id="CP092885">
    <property type="protein sequence ID" value="UYV83558.1"/>
    <property type="molecule type" value="Genomic_DNA"/>
</dbReference>
<dbReference type="Gene3D" id="3.10.10.10">
    <property type="entry name" value="HIV Type 1 Reverse Transcriptase, subunit A, domain 1"/>
    <property type="match status" value="1"/>
</dbReference>
<dbReference type="PANTHER" id="PTHR37984">
    <property type="entry name" value="PROTEIN CBG26694"/>
    <property type="match status" value="1"/>
</dbReference>